<dbReference type="OrthoDB" id="191139at2759"/>
<keyword evidence="3" id="KW-1185">Reference proteome</keyword>
<protein>
    <submittedName>
        <fullName evidence="2">Uncharacterized protein</fullName>
    </submittedName>
</protein>
<evidence type="ECO:0000313" key="3">
    <source>
        <dbReference type="Proteomes" id="UP000813461"/>
    </source>
</evidence>
<comment type="caution">
    <text evidence="2">The sequence shown here is derived from an EMBL/GenBank/DDBJ whole genome shotgun (WGS) entry which is preliminary data.</text>
</comment>
<feature type="compositionally biased region" description="Basic and acidic residues" evidence="1">
    <location>
        <begin position="32"/>
        <end position="44"/>
    </location>
</feature>
<gene>
    <name evidence="2" type="ORF">FB567DRAFT_549691</name>
</gene>
<feature type="region of interest" description="Disordered" evidence="1">
    <location>
        <begin position="1"/>
        <end position="44"/>
    </location>
</feature>
<reference evidence="2" key="1">
    <citation type="journal article" date="2021" name="Nat. Commun.">
        <title>Genetic determinants of endophytism in the Arabidopsis root mycobiome.</title>
        <authorList>
            <person name="Mesny F."/>
            <person name="Miyauchi S."/>
            <person name="Thiergart T."/>
            <person name="Pickel B."/>
            <person name="Atanasova L."/>
            <person name="Karlsson M."/>
            <person name="Huettel B."/>
            <person name="Barry K.W."/>
            <person name="Haridas S."/>
            <person name="Chen C."/>
            <person name="Bauer D."/>
            <person name="Andreopoulos W."/>
            <person name="Pangilinan J."/>
            <person name="LaButti K."/>
            <person name="Riley R."/>
            <person name="Lipzen A."/>
            <person name="Clum A."/>
            <person name="Drula E."/>
            <person name="Henrissat B."/>
            <person name="Kohler A."/>
            <person name="Grigoriev I.V."/>
            <person name="Martin F.M."/>
            <person name="Hacquard S."/>
        </authorList>
    </citation>
    <scope>NUCLEOTIDE SEQUENCE</scope>
    <source>
        <strain evidence="2">MPI-SDFR-AT-0120</strain>
    </source>
</reference>
<organism evidence="2 3">
    <name type="scientific">Paraphoma chrysanthemicola</name>
    <dbReference type="NCBI Taxonomy" id="798071"/>
    <lineage>
        <taxon>Eukaryota</taxon>
        <taxon>Fungi</taxon>
        <taxon>Dikarya</taxon>
        <taxon>Ascomycota</taxon>
        <taxon>Pezizomycotina</taxon>
        <taxon>Dothideomycetes</taxon>
        <taxon>Pleosporomycetidae</taxon>
        <taxon>Pleosporales</taxon>
        <taxon>Pleosporineae</taxon>
        <taxon>Phaeosphaeriaceae</taxon>
        <taxon>Paraphoma</taxon>
    </lineage>
</organism>
<accession>A0A8K0R423</accession>
<dbReference type="EMBL" id="JAGMVJ010000011">
    <property type="protein sequence ID" value="KAH7086177.1"/>
    <property type="molecule type" value="Genomic_DNA"/>
</dbReference>
<sequence length="630" mass="72022">MSHSLQHEPAQGVTPTLRLRPDTGKPNVRLRKQSDGAYRRHPDEIKEDCLSQPSEQIKLDISVADYRVVSKRDSEDTVQRMRESMKDIPRSKRAAEVKCEIIQIIVMPQLVDMRYLQTATDDVIERAVEAHFVYSSIYLIPGLSLAASMCAAFHRDWSWNARGVYYRHYYSPHWITGDHTLWIPTIDHDMFDHPQERPRRERAQRLLRHALDNKRWTKSEYAWEADAWSDVFGQIRDDPALAADKRECYMNMAEVYPVSATLTGKSEMAKRIPDASIGLATFHPQHYQNAIASYELDSERLQALTLHRKTSLISDPRLGESDLVYPFLVYEAKGWSGDPRDARLQACAAGATYLDMLDALARHPGPSGKVEGAYQFAGSRSAQVFALTSFGSHWHIMVGYRRPRLKREHAGHPGMSKTVYLYQRVWSGLISDERKAWELLSLIDQIHEWGVTTFRDYVIRHLRSWHKFGRMVWKGDAERMRAVLGKDAATSGQFIIFSLPSWADGFGTDFKAELRQKSGRLMLKRLIDEQAGEPSITCVQGSCRARGYKCFSPEDFVRHCSSVHDNHSGESGRSVVKEVFDQAASDMKETLQELRANCYEIGPEADTSCAEQAWTMVHDNTCIESPTRYN</sequence>
<evidence type="ECO:0000256" key="1">
    <source>
        <dbReference type="SAM" id="MobiDB-lite"/>
    </source>
</evidence>
<dbReference type="Proteomes" id="UP000813461">
    <property type="component" value="Unassembled WGS sequence"/>
</dbReference>
<name>A0A8K0R423_9PLEO</name>
<dbReference type="AlphaFoldDB" id="A0A8K0R423"/>
<proteinExistence type="predicted"/>
<evidence type="ECO:0000313" key="2">
    <source>
        <dbReference type="EMBL" id="KAH7086177.1"/>
    </source>
</evidence>